<gene>
    <name evidence="1" type="ORF">VC34_22745</name>
</gene>
<evidence type="ECO:0008006" key="3">
    <source>
        <dbReference type="Google" id="ProtNLM"/>
    </source>
</evidence>
<evidence type="ECO:0000313" key="2">
    <source>
        <dbReference type="Proteomes" id="UP000033500"/>
    </source>
</evidence>
<protein>
    <recommendedName>
        <fullName evidence="3">Phage tail protein</fullName>
    </recommendedName>
</protein>
<sequence length="109" mass="12367">MPTFTWVPTYDATKTITPTVKVIKFGDGYEQRQGTGINRQSRKYSLMFKRAKAEIDLIDDFLKARGSIEAFNYTHSGQSIGVFVCREWTRTNIAKGVDGLSGTFEEVFE</sequence>
<evidence type="ECO:0000313" key="1">
    <source>
        <dbReference type="EMBL" id="KJZ38938.1"/>
    </source>
</evidence>
<name>A0A0F4T3H7_PSEFL</name>
<dbReference type="InterPro" id="IPR010265">
    <property type="entry name" value="Phage_lambda_TipM"/>
</dbReference>
<dbReference type="Pfam" id="PF05939">
    <property type="entry name" value="Phage_min_tail"/>
    <property type="match status" value="1"/>
</dbReference>
<accession>A0A0F4T3H7</accession>
<organism evidence="1 2">
    <name type="scientific">Pseudomonas fluorescens</name>
    <dbReference type="NCBI Taxonomy" id="294"/>
    <lineage>
        <taxon>Bacteria</taxon>
        <taxon>Pseudomonadati</taxon>
        <taxon>Pseudomonadota</taxon>
        <taxon>Gammaproteobacteria</taxon>
        <taxon>Pseudomonadales</taxon>
        <taxon>Pseudomonadaceae</taxon>
        <taxon>Pseudomonas</taxon>
    </lineage>
</organism>
<dbReference type="RefSeq" id="WP_046048542.1">
    <property type="nucleotide sequence ID" value="NZ_LACD01000029.1"/>
</dbReference>
<dbReference type="PATRIC" id="fig|294.131.peg.3463"/>
<dbReference type="AlphaFoldDB" id="A0A0F4T3H7"/>
<dbReference type="EMBL" id="LACD01000029">
    <property type="protein sequence ID" value="KJZ38938.1"/>
    <property type="molecule type" value="Genomic_DNA"/>
</dbReference>
<dbReference type="Proteomes" id="UP000033500">
    <property type="component" value="Unassembled WGS sequence"/>
</dbReference>
<proteinExistence type="predicted"/>
<reference evidence="1 2" key="1">
    <citation type="submission" date="2015-03" db="EMBL/GenBank/DDBJ databases">
        <title>Comparative genomics of Pseudomonas insights into diversity of traits involved in vanlence and defense.</title>
        <authorList>
            <person name="Qin Y."/>
        </authorList>
    </citation>
    <scope>NUCLEOTIDE SEQUENCE [LARGE SCALE GENOMIC DNA]</scope>
    <source>
        <strain evidence="1 2">C3</strain>
    </source>
</reference>
<comment type="caution">
    <text evidence="1">The sequence shown here is derived from an EMBL/GenBank/DDBJ whole genome shotgun (WGS) entry which is preliminary data.</text>
</comment>